<evidence type="ECO:0000256" key="1">
    <source>
        <dbReference type="ARBA" id="ARBA00000156"/>
    </source>
</evidence>
<dbReference type="GO" id="GO:0006508">
    <property type="term" value="P:proteolysis"/>
    <property type="evidence" value="ECO:0007669"/>
    <property type="project" value="UniProtKB-KW"/>
</dbReference>
<keyword evidence="10 11" id="KW-0472">Membrane</keyword>
<comment type="similarity">
    <text evidence="3 11">Belongs to the peptidase S54 family.</text>
</comment>
<evidence type="ECO:0000256" key="5">
    <source>
        <dbReference type="ARBA" id="ARBA00022670"/>
    </source>
</evidence>
<dbReference type="InterPro" id="IPR035952">
    <property type="entry name" value="Rhomboid-like_sf"/>
</dbReference>
<feature type="transmembrane region" description="Helical" evidence="11">
    <location>
        <begin position="244"/>
        <end position="270"/>
    </location>
</feature>
<evidence type="ECO:0000256" key="7">
    <source>
        <dbReference type="ARBA" id="ARBA00022801"/>
    </source>
</evidence>
<reference evidence="14" key="1">
    <citation type="submission" date="2023-08" db="EMBL/GenBank/DDBJ databases">
        <authorList>
            <person name="Audoor S."/>
            <person name="Bilcke G."/>
        </authorList>
    </citation>
    <scope>NUCLEOTIDE SEQUENCE</scope>
</reference>
<comment type="function">
    <text evidence="11">Serine protease involved in intramembrane proteolysis.</text>
</comment>
<keyword evidence="15" id="KW-1185">Reference proteome</keyword>
<feature type="region of interest" description="Disordered" evidence="12">
    <location>
        <begin position="57"/>
        <end position="76"/>
    </location>
</feature>
<keyword evidence="6 11" id="KW-0812">Transmembrane</keyword>
<sequence length="533" mass="60253">MALNNNHNDDESLHEDAASFTPNVDIELVAPEKNLQEWDNDDGLVYVHLGDALDEVSEDSVSTDVESGDASYYSDDYSTEETNKSFERSNSIATILFNTLRDNNESSVDPRLGRRARDFAFAQSERSLRGEKISVGGFLSLLDAVVNIRADLQWAEDAAWRRENGKPYVSWEDYEHQRKQNSWKRPYLTYAIMIVHFCAMIYVFALSDWKPESMKRNTWFGPSRDILVKAGGLDALDMAENGNYYRLVSATFLHGGVIHYLFNAPCIYYFASAIEMNHGMACLSLVYFLPSVAAFVWSALLIPGTPTLGASGGIFGLIGACVADVIINWNLMFLVFKDHIGMSKCCLKLKAAVWLFLDMAFQLVLGLLPYVDNFAHLGGFIYGFLAGFVVMERLPLSFFGKENGFRKCRSFIFRFLAAAFLAFAIAYSGVELSQSDGRTVPFPRITSNLNCVELPFWEEDKKWWRCDQCDGFQFPLDVFEMDETNIFERTIAKAEFGCPDGSSVIVDISDFEVSTFDDLPYRPMVGICRKFCY</sequence>
<feature type="transmembrane region" description="Helical" evidence="11">
    <location>
        <begin position="314"/>
        <end position="335"/>
    </location>
</feature>
<evidence type="ECO:0000256" key="12">
    <source>
        <dbReference type="SAM" id="MobiDB-lite"/>
    </source>
</evidence>
<dbReference type="SUPFAM" id="SSF144091">
    <property type="entry name" value="Rhomboid-like"/>
    <property type="match status" value="1"/>
</dbReference>
<dbReference type="Proteomes" id="UP001295423">
    <property type="component" value="Unassembled WGS sequence"/>
</dbReference>
<comment type="subcellular location">
    <subcellularLocation>
        <location evidence="2 11">Membrane</location>
        <topology evidence="2 11">Multi-pass membrane protein</topology>
    </subcellularLocation>
</comment>
<evidence type="ECO:0000256" key="11">
    <source>
        <dbReference type="RuleBase" id="RU362115"/>
    </source>
</evidence>
<evidence type="ECO:0000256" key="2">
    <source>
        <dbReference type="ARBA" id="ARBA00004141"/>
    </source>
</evidence>
<organism evidence="14 15">
    <name type="scientific">Cylindrotheca closterium</name>
    <dbReference type="NCBI Taxonomy" id="2856"/>
    <lineage>
        <taxon>Eukaryota</taxon>
        <taxon>Sar</taxon>
        <taxon>Stramenopiles</taxon>
        <taxon>Ochrophyta</taxon>
        <taxon>Bacillariophyta</taxon>
        <taxon>Bacillariophyceae</taxon>
        <taxon>Bacillariophycidae</taxon>
        <taxon>Bacillariales</taxon>
        <taxon>Bacillariaceae</taxon>
        <taxon>Cylindrotheca</taxon>
    </lineage>
</organism>
<dbReference type="GO" id="GO:0004252">
    <property type="term" value="F:serine-type endopeptidase activity"/>
    <property type="evidence" value="ECO:0007669"/>
    <property type="project" value="InterPro"/>
</dbReference>
<dbReference type="Pfam" id="PF01694">
    <property type="entry name" value="Rhomboid"/>
    <property type="match status" value="1"/>
</dbReference>
<keyword evidence="7 11" id="KW-0378">Hydrolase</keyword>
<keyword evidence="5 11" id="KW-0645">Protease</keyword>
<evidence type="ECO:0000256" key="8">
    <source>
        <dbReference type="ARBA" id="ARBA00022825"/>
    </source>
</evidence>
<evidence type="ECO:0000313" key="14">
    <source>
        <dbReference type="EMBL" id="CAJ1945470.1"/>
    </source>
</evidence>
<dbReference type="InterPro" id="IPR002610">
    <property type="entry name" value="Peptidase_S54_rhomboid-like"/>
</dbReference>
<evidence type="ECO:0000313" key="15">
    <source>
        <dbReference type="Proteomes" id="UP001295423"/>
    </source>
</evidence>
<comment type="caution">
    <text evidence="14">The sequence shown here is derived from an EMBL/GenBank/DDBJ whole genome shotgun (WGS) entry which is preliminary data.</text>
</comment>
<feature type="domain" description="Peptidase S54 rhomboid" evidence="13">
    <location>
        <begin position="242"/>
        <end position="392"/>
    </location>
</feature>
<protein>
    <recommendedName>
        <fullName evidence="4">rhomboid protease</fullName>
        <ecNumber evidence="4">3.4.21.105</ecNumber>
    </recommendedName>
</protein>
<dbReference type="AlphaFoldDB" id="A0AAD2CWG7"/>
<proteinExistence type="inferred from homology"/>
<name>A0AAD2CWG7_9STRA</name>
<keyword evidence="8 11" id="KW-0720">Serine protease</keyword>
<evidence type="ECO:0000256" key="6">
    <source>
        <dbReference type="ARBA" id="ARBA00022692"/>
    </source>
</evidence>
<dbReference type="EC" id="3.4.21.105" evidence="4"/>
<evidence type="ECO:0000256" key="10">
    <source>
        <dbReference type="ARBA" id="ARBA00023136"/>
    </source>
</evidence>
<feature type="transmembrane region" description="Helical" evidence="11">
    <location>
        <begin position="374"/>
        <end position="391"/>
    </location>
</feature>
<evidence type="ECO:0000256" key="9">
    <source>
        <dbReference type="ARBA" id="ARBA00022989"/>
    </source>
</evidence>
<feature type="transmembrane region" description="Helical" evidence="11">
    <location>
        <begin position="187"/>
        <end position="205"/>
    </location>
</feature>
<accession>A0AAD2CWG7</accession>
<feature type="transmembrane region" description="Helical" evidence="11">
    <location>
        <begin position="282"/>
        <end position="302"/>
    </location>
</feature>
<keyword evidence="9 11" id="KW-1133">Transmembrane helix</keyword>
<evidence type="ECO:0000259" key="13">
    <source>
        <dbReference type="Pfam" id="PF01694"/>
    </source>
</evidence>
<evidence type="ECO:0000256" key="3">
    <source>
        <dbReference type="ARBA" id="ARBA00009045"/>
    </source>
</evidence>
<dbReference type="GO" id="GO:0016020">
    <property type="term" value="C:membrane"/>
    <property type="evidence" value="ECO:0007669"/>
    <property type="project" value="UniProtKB-SubCell"/>
</dbReference>
<feature type="compositionally biased region" description="Low complexity" evidence="12">
    <location>
        <begin position="59"/>
        <end position="76"/>
    </location>
</feature>
<dbReference type="PANTHER" id="PTHR22936">
    <property type="entry name" value="RHOMBOID-RELATED"/>
    <property type="match status" value="1"/>
</dbReference>
<feature type="transmembrane region" description="Helical" evidence="11">
    <location>
        <begin position="411"/>
        <end position="430"/>
    </location>
</feature>
<dbReference type="Gene3D" id="1.20.1540.10">
    <property type="entry name" value="Rhomboid-like"/>
    <property type="match status" value="1"/>
</dbReference>
<dbReference type="PANTHER" id="PTHR22936:SF69">
    <property type="entry name" value="RHOMBOID-LIKE PROTEIN"/>
    <property type="match status" value="1"/>
</dbReference>
<comment type="catalytic activity">
    <reaction evidence="1 11">
        <text>Cleaves type-1 transmembrane domains using a catalytic dyad composed of serine and histidine that are contributed by different transmembrane domains.</text>
        <dbReference type="EC" id="3.4.21.105"/>
    </reaction>
</comment>
<dbReference type="InterPro" id="IPR022764">
    <property type="entry name" value="Peptidase_S54_rhomboid_dom"/>
</dbReference>
<evidence type="ECO:0000256" key="4">
    <source>
        <dbReference type="ARBA" id="ARBA00013039"/>
    </source>
</evidence>
<dbReference type="EMBL" id="CAKOGP040001446">
    <property type="protein sequence ID" value="CAJ1945470.1"/>
    <property type="molecule type" value="Genomic_DNA"/>
</dbReference>
<gene>
    <name evidence="14" type="ORF">CYCCA115_LOCUS9614</name>
</gene>
<feature type="transmembrane region" description="Helical" evidence="11">
    <location>
        <begin position="347"/>
        <end position="368"/>
    </location>
</feature>